<evidence type="ECO:0000256" key="12">
    <source>
        <dbReference type="ARBA" id="ARBA00048212"/>
    </source>
</evidence>
<dbReference type="AlphaFoldDB" id="Q8FNP9"/>
<gene>
    <name evidence="16" type="primary">ilvE</name>
</gene>
<dbReference type="InterPro" id="IPR043131">
    <property type="entry name" value="BCAT-like_N"/>
</dbReference>
<dbReference type="Gene3D" id="3.30.470.10">
    <property type="match status" value="1"/>
</dbReference>
<dbReference type="PANTHER" id="PTHR11825">
    <property type="entry name" value="SUBGROUP IIII AMINOTRANSFERASE"/>
    <property type="match status" value="1"/>
</dbReference>
<proteinExistence type="inferred from homology"/>
<keyword evidence="7 16" id="KW-0032">Aminotransferase</keyword>
<keyword evidence="9 16" id="KW-0808">Transferase</keyword>
<dbReference type="InterPro" id="IPR036038">
    <property type="entry name" value="Aminotransferase-like"/>
</dbReference>
<dbReference type="GO" id="GO:0009098">
    <property type="term" value="P:L-leucine biosynthetic process"/>
    <property type="evidence" value="ECO:0007669"/>
    <property type="project" value="UniProtKB-UniPathway"/>
</dbReference>
<dbReference type="HOGENOM" id="CLU_031922_0_2_11"/>
<dbReference type="NCBIfam" id="TIGR01123">
    <property type="entry name" value="ilvE_II"/>
    <property type="match status" value="1"/>
</dbReference>
<organism evidence="16 17">
    <name type="scientific">Corynebacterium efficiens (strain DSM 44549 / YS-314 / AJ 12310 / JCM 11189 / NBRC 100395)</name>
    <dbReference type="NCBI Taxonomy" id="196164"/>
    <lineage>
        <taxon>Bacteria</taxon>
        <taxon>Bacillati</taxon>
        <taxon>Actinomycetota</taxon>
        <taxon>Actinomycetes</taxon>
        <taxon>Mycobacteriales</taxon>
        <taxon>Corynebacteriaceae</taxon>
        <taxon>Corynebacterium</taxon>
    </lineage>
</organism>
<evidence type="ECO:0000256" key="8">
    <source>
        <dbReference type="ARBA" id="ARBA00022605"/>
    </source>
</evidence>
<dbReference type="InterPro" id="IPR033939">
    <property type="entry name" value="BCAT_family"/>
</dbReference>
<dbReference type="UniPathway" id="UPA00049">
    <property type="reaction ID" value="UER00062"/>
</dbReference>
<comment type="catalytic activity">
    <reaction evidence="13">
        <text>L-isoleucine + 2-oxoglutarate = (S)-3-methyl-2-oxopentanoate + L-glutamate</text>
        <dbReference type="Rhea" id="RHEA:24801"/>
        <dbReference type="ChEBI" id="CHEBI:16810"/>
        <dbReference type="ChEBI" id="CHEBI:29985"/>
        <dbReference type="ChEBI" id="CHEBI:35146"/>
        <dbReference type="ChEBI" id="CHEBI:58045"/>
        <dbReference type="EC" id="2.6.1.42"/>
    </reaction>
</comment>
<comment type="pathway">
    <text evidence="4">Amino-acid biosynthesis; L-leucine biosynthesis; L-leucine from 3-methyl-2-oxobutanoate: step 4/4.</text>
</comment>
<dbReference type="PIRSF" id="PIRSF006468">
    <property type="entry name" value="BCAT1"/>
    <property type="match status" value="1"/>
</dbReference>
<dbReference type="InterPro" id="IPR001544">
    <property type="entry name" value="Aminotrans_IV"/>
</dbReference>
<evidence type="ECO:0000256" key="4">
    <source>
        <dbReference type="ARBA" id="ARBA00005072"/>
    </source>
</evidence>
<dbReference type="GO" id="GO:0052656">
    <property type="term" value="F:L-isoleucine-2-oxoglutarate transaminase activity"/>
    <property type="evidence" value="ECO:0007669"/>
    <property type="project" value="RHEA"/>
</dbReference>
<protein>
    <recommendedName>
        <fullName evidence="6">branched-chain-amino-acid transaminase</fullName>
        <ecNumber evidence="6">2.6.1.42</ecNumber>
    </recommendedName>
</protein>
<evidence type="ECO:0000256" key="15">
    <source>
        <dbReference type="PIRSR" id="PIRSR006468-1"/>
    </source>
</evidence>
<dbReference type="Gene3D" id="3.20.10.10">
    <property type="entry name" value="D-amino Acid Aminotransferase, subunit A, domain 2"/>
    <property type="match status" value="1"/>
</dbReference>
<keyword evidence="11" id="KW-0100">Branched-chain amino acid biosynthesis</keyword>
<dbReference type="Proteomes" id="UP000001409">
    <property type="component" value="Chromosome"/>
</dbReference>
<dbReference type="Pfam" id="PF01063">
    <property type="entry name" value="Aminotran_4"/>
    <property type="match status" value="1"/>
</dbReference>
<dbReference type="UniPathway" id="UPA00047">
    <property type="reaction ID" value="UER00058"/>
</dbReference>
<dbReference type="SUPFAM" id="SSF56752">
    <property type="entry name" value="D-aminoacid aminotransferase-like PLP-dependent enzymes"/>
    <property type="match status" value="1"/>
</dbReference>
<dbReference type="InterPro" id="IPR043132">
    <property type="entry name" value="BCAT-like_C"/>
</dbReference>
<evidence type="ECO:0000256" key="3">
    <source>
        <dbReference type="ARBA" id="ARBA00004931"/>
    </source>
</evidence>
<sequence>MAPPDFYAPSLAIIPLPETTPPVNPPALRDHLLKLVGSRCNLNSMTSIEFTVTRTENPTSPDRLKEILTAPKFGKFFTDHMVTIDWTEDGGWHNAQVVPYAPIPMDPATTVFHYGQAIFEGIKAYRHADGTIKTFRPEENALRMQRSAARMAMPELPVETFIKSLELLVDIDQDWVPAAGGEASLYLRPFMISTEVSLGVSPANAYKFIVIASPVAAYFSGGIKPVSVWLSEDYVRAAPGGTGAAKFAGNYAASLLAQAQAQEKGCDQVVWLDAIEHRYIEEMGGMNLGFIYRNGDNVKLVTPELSGSLLPGITRDSLLQVARDLGYEVEERRISTTEWEEDATSGAMAEAFACGTAAVITPVGTVKSNHGEFVVNNNEAGEITMKLRETLTGIQQGKVDDTHDWLYTLVK</sequence>
<evidence type="ECO:0000256" key="1">
    <source>
        <dbReference type="ARBA" id="ARBA00001933"/>
    </source>
</evidence>
<dbReference type="GO" id="GO:0009097">
    <property type="term" value="P:isoleucine biosynthetic process"/>
    <property type="evidence" value="ECO:0007669"/>
    <property type="project" value="UniProtKB-UniPathway"/>
</dbReference>
<dbReference type="STRING" id="196164.gene:10742523"/>
<reference evidence="16 17" key="1">
    <citation type="journal article" date="2003" name="Genome Res.">
        <title>Comparative complete genome sequence analysis of the amino acid replacements responsible for the thermostability of Corynebacterium efficiens.</title>
        <authorList>
            <person name="Nishio Y."/>
            <person name="Nakamura Y."/>
            <person name="Kawarabayasi Y."/>
            <person name="Usuda Y."/>
            <person name="Kimura E."/>
            <person name="Sugimoto S."/>
            <person name="Matsui K."/>
            <person name="Yamagishi A."/>
            <person name="Kikuchi H."/>
            <person name="Ikeo K."/>
            <person name="Gojobori T."/>
        </authorList>
    </citation>
    <scope>NUCLEOTIDE SEQUENCE [LARGE SCALE GENOMIC DNA]</scope>
    <source>
        <strain evidence="17">DSM 44549 / YS-314 / AJ 12310 / JCM 11189 / NBRC 100395</strain>
    </source>
</reference>
<dbReference type="KEGG" id="cef:CE2095"/>
<name>Q8FNP9_COREF</name>
<comment type="cofactor">
    <cofactor evidence="1">
        <name>pyridoxal 5'-phosphate</name>
        <dbReference type="ChEBI" id="CHEBI:597326"/>
    </cofactor>
</comment>
<comment type="catalytic activity">
    <reaction evidence="12">
        <text>L-valine + 2-oxoglutarate = 3-methyl-2-oxobutanoate + L-glutamate</text>
        <dbReference type="Rhea" id="RHEA:24813"/>
        <dbReference type="ChEBI" id="CHEBI:11851"/>
        <dbReference type="ChEBI" id="CHEBI:16810"/>
        <dbReference type="ChEBI" id="CHEBI:29985"/>
        <dbReference type="ChEBI" id="CHEBI:57762"/>
        <dbReference type="EC" id="2.6.1.42"/>
    </reaction>
</comment>
<comment type="pathway">
    <text evidence="2">Amino-acid biosynthesis; L-isoleucine biosynthesis; L-isoleucine from 2-oxobutanoate: step 4/4.</text>
</comment>
<evidence type="ECO:0000256" key="2">
    <source>
        <dbReference type="ARBA" id="ARBA00004824"/>
    </source>
</evidence>
<dbReference type="UniPathway" id="UPA00048">
    <property type="reaction ID" value="UER00073"/>
</dbReference>
<evidence type="ECO:0000256" key="5">
    <source>
        <dbReference type="ARBA" id="ARBA00009320"/>
    </source>
</evidence>
<comment type="pathway">
    <text evidence="3">Amino-acid biosynthesis; L-valine biosynthesis; L-valine from pyruvate: step 4/4.</text>
</comment>
<dbReference type="InterPro" id="IPR005786">
    <property type="entry name" value="B_amino_transII"/>
</dbReference>
<keyword evidence="17" id="KW-1185">Reference proteome</keyword>
<dbReference type="GO" id="GO:0009099">
    <property type="term" value="P:L-valine biosynthetic process"/>
    <property type="evidence" value="ECO:0007669"/>
    <property type="project" value="UniProtKB-UniPathway"/>
</dbReference>
<dbReference type="GO" id="GO:0052654">
    <property type="term" value="F:L-leucine-2-oxoglutarate transaminase activity"/>
    <property type="evidence" value="ECO:0007669"/>
    <property type="project" value="RHEA"/>
</dbReference>
<evidence type="ECO:0000256" key="7">
    <source>
        <dbReference type="ARBA" id="ARBA00022576"/>
    </source>
</evidence>
<feature type="modified residue" description="N6-(pyridoxal phosphate)lysine" evidence="15">
    <location>
        <position position="246"/>
    </location>
</feature>
<keyword evidence="8" id="KW-0028">Amino-acid biosynthesis</keyword>
<accession>Q8FNP9</accession>
<comment type="similarity">
    <text evidence="5">Belongs to the class-IV pyridoxal-phosphate-dependent aminotransferase family.</text>
</comment>
<dbReference type="GO" id="GO:0052655">
    <property type="term" value="F:L-valine-2-oxoglutarate transaminase activity"/>
    <property type="evidence" value="ECO:0007669"/>
    <property type="project" value="RHEA"/>
</dbReference>
<dbReference type="EC" id="2.6.1.42" evidence="6"/>
<dbReference type="EMBL" id="BA000035">
    <property type="protein sequence ID" value="BAC18905.1"/>
    <property type="molecule type" value="Genomic_DNA"/>
</dbReference>
<evidence type="ECO:0000256" key="13">
    <source>
        <dbReference type="ARBA" id="ARBA00048798"/>
    </source>
</evidence>
<dbReference type="eggNOG" id="COG0115">
    <property type="taxonomic scope" value="Bacteria"/>
</dbReference>
<evidence type="ECO:0000256" key="14">
    <source>
        <dbReference type="ARBA" id="ARBA00049229"/>
    </source>
</evidence>
<dbReference type="NCBIfam" id="NF009897">
    <property type="entry name" value="PRK13357.1"/>
    <property type="match status" value="1"/>
</dbReference>
<dbReference type="CDD" id="cd01557">
    <property type="entry name" value="BCAT_beta_family"/>
    <property type="match status" value="1"/>
</dbReference>
<comment type="catalytic activity">
    <reaction evidence="14">
        <text>L-leucine + 2-oxoglutarate = 4-methyl-2-oxopentanoate + L-glutamate</text>
        <dbReference type="Rhea" id="RHEA:18321"/>
        <dbReference type="ChEBI" id="CHEBI:16810"/>
        <dbReference type="ChEBI" id="CHEBI:17865"/>
        <dbReference type="ChEBI" id="CHEBI:29985"/>
        <dbReference type="ChEBI" id="CHEBI:57427"/>
        <dbReference type="EC" id="2.6.1.42"/>
    </reaction>
</comment>
<keyword evidence="10" id="KW-0663">Pyridoxal phosphate</keyword>
<evidence type="ECO:0000256" key="10">
    <source>
        <dbReference type="ARBA" id="ARBA00022898"/>
    </source>
</evidence>
<dbReference type="PANTHER" id="PTHR11825:SF44">
    <property type="entry name" value="BRANCHED-CHAIN-AMINO-ACID AMINOTRANSFERASE"/>
    <property type="match status" value="1"/>
</dbReference>
<evidence type="ECO:0000256" key="11">
    <source>
        <dbReference type="ARBA" id="ARBA00023304"/>
    </source>
</evidence>
<evidence type="ECO:0000256" key="6">
    <source>
        <dbReference type="ARBA" id="ARBA00013053"/>
    </source>
</evidence>
<evidence type="ECO:0000256" key="9">
    <source>
        <dbReference type="ARBA" id="ARBA00022679"/>
    </source>
</evidence>
<evidence type="ECO:0000313" key="16">
    <source>
        <dbReference type="EMBL" id="BAC18905.1"/>
    </source>
</evidence>
<evidence type="ECO:0000313" key="17">
    <source>
        <dbReference type="Proteomes" id="UP000001409"/>
    </source>
</evidence>